<dbReference type="Proteomes" id="UP000827549">
    <property type="component" value="Chromosome 6"/>
</dbReference>
<name>A0AAF0YGU2_9TREE</name>
<gene>
    <name evidence="2" type="ORF">LOC62_06G008079</name>
</gene>
<dbReference type="AlphaFoldDB" id="A0AAF0YGU2"/>
<protein>
    <submittedName>
        <fullName evidence="2">Uncharacterized protein</fullName>
    </submittedName>
</protein>
<dbReference type="EMBL" id="CP086719">
    <property type="protein sequence ID" value="WOO84561.1"/>
    <property type="molecule type" value="Genomic_DNA"/>
</dbReference>
<feature type="compositionally biased region" description="Polar residues" evidence="1">
    <location>
        <begin position="156"/>
        <end position="171"/>
    </location>
</feature>
<feature type="compositionally biased region" description="Polar residues" evidence="1">
    <location>
        <begin position="1"/>
        <end position="11"/>
    </location>
</feature>
<dbReference type="GeneID" id="87811248"/>
<evidence type="ECO:0000313" key="2">
    <source>
        <dbReference type="EMBL" id="WOO84561.1"/>
    </source>
</evidence>
<accession>A0AAF0YGU2</accession>
<sequence length="436" mass="47780">MNRSNTYHHNTPYNRNAPPAGPNAARWTGVTSWGGTGGPVHVSNKPPEQVGVFKRAPTPEAVPTPRAAPSQKKAKVDHDSGSEFGDDDLDHTVIDSLLIPYEHRKPETPEHNAPAVAHTIKNWREEGAPPKRAAETLSDPRTPKSSKTTRVAEAKTPTQSKTAAQRSTSLPETPVSKPHYEVNLRTPLPAAPSCGHTHCQCAGAVDAAGRNKITDAVFEACSPSEPGLCWDKLPSVVKLVDTSGMCTIHRYAASMARSIGTLRRELEAARGRKRAAMEARTKLRVKGDLWRELDGGWGAHDEDELLALSLRLHDQEKVYAALVRMRLPVGWKGDGCEHDNHTTKPENWLPLPAHLCPAKHTNRQCYFRLPDFLPVAVTRSTCAQHRKIVATILHINCMRVAIDTVRSRGVGVDDAWIEALVAAMMEHDALVLAQGF</sequence>
<keyword evidence="3" id="KW-1185">Reference proteome</keyword>
<feature type="region of interest" description="Disordered" evidence="1">
    <location>
        <begin position="121"/>
        <end position="177"/>
    </location>
</feature>
<feature type="region of interest" description="Disordered" evidence="1">
    <location>
        <begin position="1"/>
        <end position="89"/>
    </location>
</feature>
<reference evidence="2" key="1">
    <citation type="submission" date="2023-10" db="EMBL/GenBank/DDBJ databases">
        <authorList>
            <person name="Noh H."/>
        </authorList>
    </citation>
    <scope>NUCLEOTIDE SEQUENCE</scope>
    <source>
        <strain evidence="2">DUCC4014</strain>
    </source>
</reference>
<feature type="compositionally biased region" description="Basic and acidic residues" evidence="1">
    <location>
        <begin position="122"/>
        <end position="134"/>
    </location>
</feature>
<organism evidence="2 3">
    <name type="scientific">Vanrija pseudolonga</name>
    <dbReference type="NCBI Taxonomy" id="143232"/>
    <lineage>
        <taxon>Eukaryota</taxon>
        <taxon>Fungi</taxon>
        <taxon>Dikarya</taxon>
        <taxon>Basidiomycota</taxon>
        <taxon>Agaricomycotina</taxon>
        <taxon>Tremellomycetes</taxon>
        <taxon>Trichosporonales</taxon>
        <taxon>Trichosporonaceae</taxon>
        <taxon>Vanrija</taxon>
    </lineage>
</organism>
<dbReference type="RefSeq" id="XP_062630587.1">
    <property type="nucleotide sequence ID" value="XM_062774603.1"/>
</dbReference>
<evidence type="ECO:0000313" key="3">
    <source>
        <dbReference type="Proteomes" id="UP000827549"/>
    </source>
</evidence>
<feature type="compositionally biased region" description="Low complexity" evidence="1">
    <location>
        <begin position="12"/>
        <end position="31"/>
    </location>
</feature>
<proteinExistence type="predicted"/>
<evidence type="ECO:0000256" key="1">
    <source>
        <dbReference type="SAM" id="MobiDB-lite"/>
    </source>
</evidence>